<feature type="domain" description="F-box" evidence="1">
    <location>
        <begin position="1"/>
        <end position="52"/>
    </location>
</feature>
<dbReference type="InterPro" id="IPR036047">
    <property type="entry name" value="F-box-like_dom_sf"/>
</dbReference>
<evidence type="ECO:0000313" key="2">
    <source>
        <dbReference type="EMBL" id="KKK55682.1"/>
    </source>
</evidence>
<dbReference type="Pfam" id="PF12937">
    <property type="entry name" value="F-box-like"/>
    <property type="match status" value="1"/>
</dbReference>
<dbReference type="SUPFAM" id="SSF81383">
    <property type="entry name" value="F-box domain"/>
    <property type="match status" value="1"/>
</dbReference>
<dbReference type="Gene3D" id="1.20.1280.50">
    <property type="match status" value="1"/>
</dbReference>
<comment type="caution">
    <text evidence="2">The sequence shown here is derived from an EMBL/GenBank/DDBJ whole genome shotgun (WGS) entry which is preliminary data.</text>
</comment>
<dbReference type="InterPro" id="IPR001810">
    <property type="entry name" value="F-box_dom"/>
</dbReference>
<protein>
    <recommendedName>
        <fullName evidence="1">F-box domain-containing protein</fullName>
    </recommendedName>
</protein>
<name>A0A0F8WFR1_9ZZZZ</name>
<proteinExistence type="predicted"/>
<dbReference type="PROSITE" id="PS50181">
    <property type="entry name" value="FBOX"/>
    <property type="match status" value="1"/>
</dbReference>
<gene>
    <name evidence="2" type="ORF">LCGC14_3072110</name>
</gene>
<dbReference type="EMBL" id="LAZR01065376">
    <property type="protein sequence ID" value="KKK55682.1"/>
    <property type="molecule type" value="Genomic_DNA"/>
</dbReference>
<evidence type="ECO:0000259" key="1">
    <source>
        <dbReference type="PROSITE" id="PS50181"/>
    </source>
</evidence>
<accession>A0A0F8WFR1</accession>
<reference evidence="2" key="1">
    <citation type="journal article" date="2015" name="Nature">
        <title>Complex archaea that bridge the gap between prokaryotes and eukaryotes.</title>
        <authorList>
            <person name="Spang A."/>
            <person name="Saw J.H."/>
            <person name="Jorgensen S.L."/>
            <person name="Zaremba-Niedzwiedzka K."/>
            <person name="Martijn J."/>
            <person name="Lind A.E."/>
            <person name="van Eijk R."/>
            <person name="Schleper C."/>
            <person name="Guy L."/>
            <person name="Ettema T.J."/>
        </authorList>
    </citation>
    <scope>NUCLEOTIDE SEQUENCE</scope>
</reference>
<sequence length="167" mass="18969">MSIEAFPNEILLHIFMQGAENNILDIGDLQNVFLVSRQWKTVAKTDLLWKFIAFQIIKFVDLSKGPTKGLEIGMDLSKPLDVDVWQRFKKRIEEIVKNSKNKDKHLSSFNIANIIAIKKLEESSQVSKQCNPSSFSSDYRDYDSHFAKHGIAGIIGPPCMGSSIDFY</sequence>
<dbReference type="AlphaFoldDB" id="A0A0F8WFR1"/>
<organism evidence="2">
    <name type="scientific">marine sediment metagenome</name>
    <dbReference type="NCBI Taxonomy" id="412755"/>
    <lineage>
        <taxon>unclassified sequences</taxon>
        <taxon>metagenomes</taxon>
        <taxon>ecological metagenomes</taxon>
    </lineage>
</organism>